<proteinExistence type="predicted"/>
<name>A0A9D4L6C3_DREPO</name>
<evidence type="ECO:0000313" key="2">
    <source>
        <dbReference type="Proteomes" id="UP000828390"/>
    </source>
</evidence>
<accession>A0A9D4L6C3</accession>
<reference evidence="1" key="2">
    <citation type="submission" date="2020-11" db="EMBL/GenBank/DDBJ databases">
        <authorList>
            <person name="McCartney M.A."/>
            <person name="Auch B."/>
            <person name="Kono T."/>
            <person name="Mallez S."/>
            <person name="Becker A."/>
            <person name="Gohl D.M."/>
            <person name="Silverstein K.A.T."/>
            <person name="Koren S."/>
            <person name="Bechman K.B."/>
            <person name="Herman A."/>
            <person name="Abrahante J.E."/>
            <person name="Garbe J."/>
        </authorList>
    </citation>
    <scope>NUCLEOTIDE SEQUENCE</scope>
    <source>
        <strain evidence="1">Duluth1</strain>
        <tissue evidence="1">Whole animal</tissue>
    </source>
</reference>
<sequence length="54" mass="6008">MVNTSLESLHCLIKTYHGTTCTVLVDYRTTQGYILPVIDNKLQIACDTGPEVHT</sequence>
<comment type="caution">
    <text evidence="1">The sequence shown here is derived from an EMBL/GenBank/DDBJ whole genome shotgun (WGS) entry which is preliminary data.</text>
</comment>
<dbReference type="AlphaFoldDB" id="A0A9D4L6C3"/>
<dbReference type="Proteomes" id="UP000828390">
    <property type="component" value="Unassembled WGS sequence"/>
</dbReference>
<evidence type="ECO:0000313" key="1">
    <source>
        <dbReference type="EMBL" id="KAH3852638.1"/>
    </source>
</evidence>
<gene>
    <name evidence="1" type="ORF">DPMN_095151</name>
</gene>
<organism evidence="1 2">
    <name type="scientific">Dreissena polymorpha</name>
    <name type="common">Zebra mussel</name>
    <name type="synonym">Mytilus polymorpha</name>
    <dbReference type="NCBI Taxonomy" id="45954"/>
    <lineage>
        <taxon>Eukaryota</taxon>
        <taxon>Metazoa</taxon>
        <taxon>Spiralia</taxon>
        <taxon>Lophotrochozoa</taxon>
        <taxon>Mollusca</taxon>
        <taxon>Bivalvia</taxon>
        <taxon>Autobranchia</taxon>
        <taxon>Heteroconchia</taxon>
        <taxon>Euheterodonta</taxon>
        <taxon>Imparidentia</taxon>
        <taxon>Neoheterodontei</taxon>
        <taxon>Myida</taxon>
        <taxon>Dreissenoidea</taxon>
        <taxon>Dreissenidae</taxon>
        <taxon>Dreissena</taxon>
    </lineage>
</organism>
<protein>
    <submittedName>
        <fullName evidence="1">Uncharacterized protein</fullName>
    </submittedName>
</protein>
<dbReference type="EMBL" id="JAIWYP010000003">
    <property type="protein sequence ID" value="KAH3852638.1"/>
    <property type="molecule type" value="Genomic_DNA"/>
</dbReference>
<keyword evidence="2" id="KW-1185">Reference proteome</keyword>
<reference evidence="1" key="1">
    <citation type="journal article" date="2019" name="bioRxiv">
        <title>The Genome of the Zebra Mussel, Dreissena polymorpha: A Resource for Invasive Species Research.</title>
        <authorList>
            <person name="McCartney M.A."/>
            <person name="Auch B."/>
            <person name="Kono T."/>
            <person name="Mallez S."/>
            <person name="Zhang Y."/>
            <person name="Obille A."/>
            <person name="Becker A."/>
            <person name="Abrahante J.E."/>
            <person name="Garbe J."/>
            <person name="Badalamenti J.P."/>
            <person name="Herman A."/>
            <person name="Mangelson H."/>
            <person name="Liachko I."/>
            <person name="Sullivan S."/>
            <person name="Sone E.D."/>
            <person name="Koren S."/>
            <person name="Silverstein K.A.T."/>
            <person name="Beckman K.B."/>
            <person name="Gohl D.M."/>
        </authorList>
    </citation>
    <scope>NUCLEOTIDE SEQUENCE</scope>
    <source>
        <strain evidence="1">Duluth1</strain>
        <tissue evidence="1">Whole animal</tissue>
    </source>
</reference>